<evidence type="ECO:0000256" key="1">
    <source>
        <dbReference type="SAM" id="Phobius"/>
    </source>
</evidence>
<sequence>MLLDSMTMLAILIALTTSIAVITLAIRQNMLLMKENTNLRRALRTEKQARSNYYYIDNDVAKEDLWTTK</sequence>
<organism evidence="2">
    <name type="scientific">uncultured Caudovirales phage</name>
    <dbReference type="NCBI Taxonomy" id="2100421"/>
    <lineage>
        <taxon>Viruses</taxon>
        <taxon>Duplodnaviria</taxon>
        <taxon>Heunggongvirae</taxon>
        <taxon>Uroviricota</taxon>
        <taxon>Caudoviricetes</taxon>
        <taxon>Peduoviridae</taxon>
        <taxon>Maltschvirus</taxon>
        <taxon>Maltschvirus maltsch</taxon>
    </lineage>
</organism>
<protein>
    <submittedName>
        <fullName evidence="2">Uncharacterized protein</fullName>
    </submittedName>
</protein>
<accession>A0A6J5M570</accession>
<dbReference type="EMBL" id="LR796377">
    <property type="protein sequence ID" value="CAB4140200.1"/>
    <property type="molecule type" value="Genomic_DNA"/>
</dbReference>
<keyword evidence="1" id="KW-0472">Membrane</keyword>
<reference evidence="2" key="1">
    <citation type="submission" date="2020-04" db="EMBL/GenBank/DDBJ databases">
        <authorList>
            <person name="Chiriac C."/>
            <person name="Salcher M."/>
            <person name="Ghai R."/>
            <person name="Kavagutti S V."/>
        </authorList>
    </citation>
    <scope>NUCLEOTIDE SEQUENCE</scope>
</reference>
<proteinExistence type="predicted"/>
<keyword evidence="1" id="KW-0812">Transmembrane</keyword>
<feature type="transmembrane region" description="Helical" evidence="1">
    <location>
        <begin position="6"/>
        <end position="26"/>
    </location>
</feature>
<name>A0A6J5M570_9CAUD</name>
<evidence type="ECO:0000313" key="2">
    <source>
        <dbReference type="EMBL" id="CAB4140200.1"/>
    </source>
</evidence>
<gene>
    <name evidence="2" type="ORF">UFOVP404_36</name>
</gene>
<keyword evidence="1" id="KW-1133">Transmembrane helix</keyword>